<sequence length="129" mass="14939">VRCRYYPSSRTRPYYTFVPARCADGLRSSNRYLNPEFLFDDAAVQPYVHDCIIHVQEGETTHTFVVFYKRHVRLSINRAISSPIRGDVIIARVGSRNKGCVVNMRGRDAAVSDWVVARLVSRYCRRTMH</sequence>
<evidence type="ECO:0000313" key="2">
    <source>
        <dbReference type="Proteomes" id="UP000294933"/>
    </source>
</evidence>
<reference evidence="1 2" key="1">
    <citation type="submission" date="2018-06" db="EMBL/GenBank/DDBJ databases">
        <title>A transcriptomic atlas of mushroom development highlights an independent origin of complex multicellularity.</title>
        <authorList>
            <consortium name="DOE Joint Genome Institute"/>
            <person name="Krizsan K."/>
            <person name="Almasi E."/>
            <person name="Merenyi Z."/>
            <person name="Sahu N."/>
            <person name="Viragh M."/>
            <person name="Koszo T."/>
            <person name="Mondo S."/>
            <person name="Kiss B."/>
            <person name="Balint B."/>
            <person name="Kues U."/>
            <person name="Barry K."/>
            <person name="Hegedus J.C."/>
            <person name="Henrissat B."/>
            <person name="Johnson J."/>
            <person name="Lipzen A."/>
            <person name="Ohm R."/>
            <person name="Nagy I."/>
            <person name="Pangilinan J."/>
            <person name="Yan J."/>
            <person name="Xiong Y."/>
            <person name="Grigoriev I.V."/>
            <person name="Hibbett D.S."/>
            <person name="Nagy L.G."/>
        </authorList>
    </citation>
    <scope>NUCLEOTIDE SEQUENCE [LARGE SCALE GENOMIC DNA]</scope>
    <source>
        <strain evidence="1 2">SZMC22713</strain>
    </source>
</reference>
<dbReference type="AlphaFoldDB" id="A0A4Y7PGS3"/>
<dbReference type="VEuPathDB" id="FungiDB:BD410DRAFT_734385"/>
<keyword evidence="2" id="KW-1185">Reference proteome</keyword>
<feature type="non-terminal residue" evidence="1">
    <location>
        <position position="1"/>
    </location>
</feature>
<evidence type="ECO:0000313" key="1">
    <source>
        <dbReference type="EMBL" id="TDL14238.1"/>
    </source>
</evidence>
<name>A0A4Y7PGS3_9AGAM</name>
<accession>A0A4Y7PGS3</accession>
<gene>
    <name evidence="1" type="ORF">BD410DRAFT_734385</name>
</gene>
<protein>
    <submittedName>
        <fullName evidence="1">Uncharacterized protein</fullName>
    </submittedName>
</protein>
<organism evidence="1 2">
    <name type="scientific">Rickenella mellea</name>
    <dbReference type="NCBI Taxonomy" id="50990"/>
    <lineage>
        <taxon>Eukaryota</taxon>
        <taxon>Fungi</taxon>
        <taxon>Dikarya</taxon>
        <taxon>Basidiomycota</taxon>
        <taxon>Agaricomycotina</taxon>
        <taxon>Agaricomycetes</taxon>
        <taxon>Hymenochaetales</taxon>
        <taxon>Rickenellaceae</taxon>
        <taxon>Rickenella</taxon>
    </lineage>
</organism>
<dbReference type="STRING" id="50990.A0A4Y7PGS3"/>
<proteinExistence type="predicted"/>
<dbReference type="Proteomes" id="UP000294933">
    <property type="component" value="Unassembled WGS sequence"/>
</dbReference>
<dbReference type="EMBL" id="ML170366">
    <property type="protein sequence ID" value="TDL14238.1"/>
    <property type="molecule type" value="Genomic_DNA"/>
</dbReference>
<dbReference type="OrthoDB" id="2916406at2759"/>